<evidence type="ECO:0000256" key="4">
    <source>
        <dbReference type="ARBA" id="ARBA00022989"/>
    </source>
</evidence>
<dbReference type="AlphaFoldDB" id="A0A2S3ZDX4"/>
<gene>
    <name evidence="9" type="ORF">C3B59_09555</name>
</gene>
<evidence type="ECO:0000256" key="5">
    <source>
        <dbReference type="ARBA" id="ARBA00023136"/>
    </source>
</evidence>
<dbReference type="CDD" id="cd01127">
    <property type="entry name" value="TrwB_TraG_TraD_VirD4"/>
    <property type="match status" value="1"/>
</dbReference>
<dbReference type="Pfam" id="PF12696">
    <property type="entry name" value="TraG-D_C"/>
    <property type="match status" value="1"/>
</dbReference>
<keyword evidence="5 7" id="KW-0472">Membrane</keyword>
<evidence type="ECO:0000256" key="3">
    <source>
        <dbReference type="ARBA" id="ARBA00022692"/>
    </source>
</evidence>
<dbReference type="GO" id="GO:0005886">
    <property type="term" value="C:plasma membrane"/>
    <property type="evidence" value="ECO:0007669"/>
    <property type="project" value="UniProtKB-SubCell"/>
</dbReference>
<name>A0A2S3ZDX4_9MICO</name>
<dbReference type="OrthoDB" id="226701at2"/>
<evidence type="ECO:0000259" key="8">
    <source>
        <dbReference type="Pfam" id="PF12696"/>
    </source>
</evidence>
<evidence type="ECO:0000256" key="1">
    <source>
        <dbReference type="ARBA" id="ARBA00004651"/>
    </source>
</evidence>
<sequence length="577" mass="61546">MWGGMVFGSKIAGVNPDLPSDPFEIVFGTLKGTYAWPTAATWIVVSAAVIVLVLVILVAVQVSRGRSKRSRVDSAARYMGRGKDLTALTTKGARATAQRLGVTDWLGVPIGVTVAGRQWLYGSPEDMHVDIWGPRTGKSTSRAIPAILSAPGAVLNTSNKRDLVDATRDVRSANGSQVWVFDPQGIAREEPTWWWNPLSYVTDDVRAAKMAAHFSSSTMSGGGSENSSYFNRAGENLLAGFLLAAALGQKPITQVFTWTTKPGDQEPVRILEDHGYDGMADAVAGEVNGEPKRRDSVYGTAAQMVDCLKISSIARWVTALGGNAQSDRRPQFDPDAFVRSKDTLYSLSKEGQGSAGPLVTALTAITVEAAEELATTQPGGRLAVPMLGVLDEAANVCRWRNLPDLYSHYGSRGIVLMTILQSWSQGVEVWGREGMRKLWSASSIKVYGGGVAETEFLGELSQLIGDFTLRTSSVSVGKGQRSTSLAHRREHTLEVSELTAMPRGRAVVFASGAPATLVATVPWMAGKQAEAVRASIAAHDPAAPAPIAAHDPSGQPQAASAHPWLSTSTDVKDRHLG</sequence>
<dbReference type="PANTHER" id="PTHR37937:SF1">
    <property type="entry name" value="CONJUGATIVE TRANSFER: DNA TRANSPORT"/>
    <property type="match status" value="1"/>
</dbReference>
<dbReference type="SUPFAM" id="SSF52540">
    <property type="entry name" value="P-loop containing nucleoside triphosphate hydrolases"/>
    <property type="match status" value="1"/>
</dbReference>
<dbReference type="Proteomes" id="UP000237104">
    <property type="component" value="Unassembled WGS sequence"/>
</dbReference>
<protein>
    <submittedName>
        <fullName evidence="9">Conjugal transfer protein</fullName>
    </submittedName>
</protein>
<feature type="transmembrane region" description="Helical" evidence="7">
    <location>
        <begin position="39"/>
        <end position="60"/>
    </location>
</feature>
<evidence type="ECO:0000256" key="7">
    <source>
        <dbReference type="SAM" id="Phobius"/>
    </source>
</evidence>
<feature type="domain" description="TraD/TraG TraM recognition site" evidence="8">
    <location>
        <begin position="385"/>
        <end position="503"/>
    </location>
</feature>
<dbReference type="EMBL" id="PPXF01000045">
    <property type="protein sequence ID" value="POH64711.1"/>
    <property type="molecule type" value="Genomic_DNA"/>
</dbReference>
<organism evidence="9 10">
    <name type="scientific">Cryobacterium zongtaii</name>
    <dbReference type="NCBI Taxonomy" id="1259217"/>
    <lineage>
        <taxon>Bacteria</taxon>
        <taxon>Bacillati</taxon>
        <taxon>Actinomycetota</taxon>
        <taxon>Actinomycetes</taxon>
        <taxon>Micrococcales</taxon>
        <taxon>Microbacteriaceae</taxon>
        <taxon>Cryobacterium</taxon>
    </lineage>
</organism>
<dbReference type="InterPro" id="IPR032689">
    <property type="entry name" value="TraG-D_C"/>
</dbReference>
<evidence type="ECO:0000313" key="10">
    <source>
        <dbReference type="Proteomes" id="UP000237104"/>
    </source>
</evidence>
<evidence type="ECO:0000256" key="6">
    <source>
        <dbReference type="SAM" id="MobiDB-lite"/>
    </source>
</evidence>
<feature type="region of interest" description="Disordered" evidence="6">
    <location>
        <begin position="543"/>
        <end position="577"/>
    </location>
</feature>
<keyword evidence="3 7" id="KW-0812">Transmembrane</keyword>
<dbReference type="PANTHER" id="PTHR37937">
    <property type="entry name" value="CONJUGATIVE TRANSFER: DNA TRANSPORT"/>
    <property type="match status" value="1"/>
</dbReference>
<reference evidence="9 10" key="1">
    <citation type="submission" date="2018-01" db="EMBL/GenBank/DDBJ databases">
        <title>Cryobacterium sp. nov., from glaciers in China.</title>
        <authorList>
            <person name="Liu Q."/>
            <person name="Xin Y.-H."/>
        </authorList>
    </citation>
    <scope>NUCLEOTIDE SEQUENCE [LARGE SCALE GENOMIC DNA]</scope>
    <source>
        <strain evidence="9 10">TMB1-8</strain>
    </source>
</reference>
<accession>A0A2S3ZDX4</accession>
<proteinExistence type="predicted"/>
<dbReference type="InterPro" id="IPR051539">
    <property type="entry name" value="T4SS-coupling_protein"/>
</dbReference>
<keyword evidence="4 7" id="KW-1133">Transmembrane helix</keyword>
<evidence type="ECO:0000256" key="2">
    <source>
        <dbReference type="ARBA" id="ARBA00022475"/>
    </source>
</evidence>
<comment type="subcellular location">
    <subcellularLocation>
        <location evidence="1">Cell membrane</location>
        <topology evidence="1">Multi-pass membrane protein</topology>
    </subcellularLocation>
</comment>
<dbReference type="InterPro" id="IPR027417">
    <property type="entry name" value="P-loop_NTPase"/>
</dbReference>
<keyword evidence="2" id="KW-1003">Cell membrane</keyword>
<comment type="caution">
    <text evidence="9">The sequence shown here is derived from an EMBL/GenBank/DDBJ whole genome shotgun (WGS) entry which is preliminary data.</text>
</comment>
<feature type="compositionally biased region" description="Low complexity" evidence="6">
    <location>
        <begin position="543"/>
        <end position="553"/>
    </location>
</feature>
<evidence type="ECO:0000313" key="9">
    <source>
        <dbReference type="EMBL" id="POH64711.1"/>
    </source>
</evidence>
<dbReference type="Gene3D" id="3.40.50.300">
    <property type="entry name" value="P-loop containing nucleotide triphosphate hydrolases"/>
    <property type="match status" value="1"/>
</dbReference>